<evidence type="ECO:0000256" key="1">
    <source>
        <dbReference type="SAM" id="Phobius"/>
    </source>
</evidence>
<accession>G2QAI3</accession>
<dbReference type="Proteomes" id="UP000007322">
    <property type="component" value="Chromosome 2"/>
</dbReference>
<evidence type="ECO:0008006" key="4">
    <source>
        <dbReference type="Google" id="ProtNLM"/>
    </source>
</evidence>
<dbReference type="RefSeq" id="XP_003661124.1">
    <property type="nucleotide sequence ID" value="XM_003661076.1"/>
</dbReference>
<dbReference type="EMBL" id="CP003003">
    <property type="protein sequence ID" value="AEO55879.1"/>
    <property type="molecule type" value="Genomic_DNA"/>
</dbReference>
<proteinExistence type="predicted"/>
<gene>
    <name evidence="2" type="ORF">MYCTH_2300166</name>
</gene>
<keyword evidence="1" id="KW-0812">Transmembrane</keyword>
<dbReference type="HOGENOM" id="CLU_3034033_0_0_1"/>
<reference evidence="2 3" key="1">
    <citation type="journal article" date="2011" name="Nat. Biotechnol.">
        <title>Comparative genomic analysis of the thermophilic biomass-degrading fungi Myceliophthora thermophila and Thielavia terrestris.</title>
        <authorList>
            <person name="Berka R.M."/>
            <person name="Grigoriev I.V."/>
            <person name="Otillar R."/>
            <person name="Salamov A."/>
            <person name="Grimwood J."/>
            <person name="Reid I."/>
            <person name="Ishmael N."/>
            <person name="John T."/>
            <person name="Darmond C."/>
            <person name="Moisan M.-C."/>
            <person name="Henrissat B."/>
            <person name="Coutinho P.M."/>
            <person name="Lombard V."/>
            <person name="Natvig D.O."/>
            <person name="Lindquist E."/>
            <person name="Schmutz J."/>
            <person name="Lucas S."/>
            <person name="Harris P."/>
            <person name="Powlowski J."/>
            <person name="Bellemare A."/>
            <person name="Taylor D."/>
            <person name="Butler G."/>
            <person name="de Vries R.P."/>
            <person name="Allijn I.E."/>
            <person name="van den Brink J."/>
            <person name="Ushinsky S."/>
            <person name="Storms R."/>
            <person name="Powell A.J."/>
            <person name="Paulsen I.T."/>
            <person name="Elbourne L.D.H."/>
            <person name="Baker S.E."/>
            <person name="Magnuson J."/>
            <person name="LaBoissiere S."/>
            <person name="Clutterbuck A.J."/>
            <person name="Martinez D."/>
            <person name="Wogulis M."/>
            <person name="de Leon A.L."/>
            <person name="Rey M.W."/>
            <person name="Tsang A."/>
        </authorList>
    </citation>
    <scope>NUCLEOTIDE SEQUENCE [LARGE SCALE GENOMIC DNA]</scope>
    <source>
        <strain evidence="3">ATCC 42464 / BCRC 31852 / DSM 1799</strain>
    </source>
</reference>
<dbReference type="AlphaFoldDB" id="G2QAI3"/>
<sequence>MADPQFILSPFLLFFFLLFTFCWFQRGPVTAVLQTHGKQKNTRVSMNRFSDSPLP</sequence>
<evidence type="ECO:0000313" key="3">
    <source>
        <dbReference type="Proteomes" id="UP000007322"/>
    </source>
</evidence>
<organism evidence="2 3">
    <name type="scientific">Thermothelomyces thermophilus (strain ATCC 42464 / BCRC 31852 / DSM 1799)</name>
    <name type="common">Sporotrichum thermophile</name>
    <dbReference type="NCBI Taxonomy" id="573729"/>
    <lineage>
        <taxon>Eukaryota</taxon>
        <taxon>Fungi</taxon>
        <taxon>Dikarya</taxon>
        <taxon>Ascomycota</taxon>
        <taxon>Pezizomycotina</taxon>
        <taxon>Sordariomycetes</taxon>
        <taxon>Sordariomycetidae</taxon>
        <taxon>Sordariales</taxon>
        <taxon>Chaetomiaceae</taxon>
        <taxon>Thermothelomyces</taxon>
    </lineage>
</organism>
<protein>
    <recommendedName>
        <fullName evidence="4">ATP synthase F0 subunit 8</fullName>
    </recommendedName>
</protein>
<dbReference type="KEGG" id="mtm:MYCTH_2300166"/>
<dbReference type="GeneID" id="11511803"/>
<name>G2QAI3_THET4</name>
<keyword evidence="3" id="KW-1185">Reference proteome</keyword>
<keyword evidence="1" id="KW-0472">Membrane</keyword>
<feature type="transmembrane region" description="Helical" evidence="1">
    <location>
        <begin position="6"/>
        <end position="24"/>
    </location>
</feature>
<keyword evidence="1" id="KW-1133">Transmembrane helix</keyword>
<dbReference type="VEuPathDB" id="FungiDB:MYCTH_2300166"/>
<evidence type="ECO:0000313" key="2">
    <source>
        <dbReference type="EMBL" id="AEO55879.1"/>
    </source>
</evidence>
<dbReference type="InParanoid" id="G2QAI3"/>